<dbReference type="InterPro" id="IPR053163">
    <property type="entry name" value="HTH-type_regulator_Rgg"/>
</dbReference>
<dbReference type="AlphaFoldDB" id="A0A6I2GLR3"/>
<dbReference type="InterPro" id="IPR011990">
    <property type="entry name" value="TPR-like_helical_dom_sf"/>
</dbReference>
<proteinExistence type="predicted"/>
<protein>
    <recommendedName>
        <fullName evidence="3">HTH cro/C1-type domain-containing protein</fullName>
    </recommendedName>
</protein>
<dbReference type="InterPro" id="IPR001387">
    <property type="entry name" value="Cro/C1-type_HTH"/>
</dbReference>
<gene>
    <name evidence="1" type="ORF">GIY09_01095</name>
</gene>
<dbReference type="CDD" id="cd00093">
    <property type="entry name" value="HTH_XRE"/>
    <property type="match status" value="1"/>
</dbReference>
<dbReference type="PANTHER" id="PTHR37038">
    <property type="entry name" value="TRANSCRIPTIONAL REGULATOR-RELATED"/>
    <property type="match status" value="1"/>
</dbReference>
<dbReference type="SUPFAM" id="SSF47413">
    <property type="entry name" value="lambda repressor-like DNA-binding domains"/>
    <property type="match status" value="1"/>
</dbReference>
<dbReference type="RefSeq" id="WP_153862954.1">
    <property type="nucleotide sequence ID" value="NZ_WJQS01000001.1"/>
</dbReference>
<dbReference type="EMBL" id="WJQS01000001">
    <property type="protein sequence ID" value="MRI84495.1"/>
    <property type="molecule type" value="Genomic_DNA"/>
</dbReference>
<sequence>MENLGQALDWVRRNRNMTIETLCEGVMSPSSYSRLVNGKTFVSSKSFMTLIFRLNMTFAMFLQDYHNFFQNRHDYALLIHAQAYEDTEMLSALLETYYHQKQEQNKDWNNFDERLLKVTAALLDQLQESPDAATSLEAVKLELATLSHFTDNDFTAFHLLLPYLALTEADEILQVPLGKVTNLQEPALPEGLYHVCGDLFTRHLIADNIEQAEFYYQKLTEIYIDPTDFNWKISRKIHQSIWQYFTSDQDLACQNLQRLIGLYGELELSHLQEKTRQTCVALGVPIGEGIK</sequence>
<name>A0A6I2GLR3_9LACT</name>
<evidence type="ECO:0008006" key="3">
    <source>
        <dbReference type="Google" id="ProtNLM"/>
    </source>
</evidence>
<organism evidence="1 2">
    <name type="scientific">Fundicoccus ignavus</name>
    <dbReference type="NCBI Taxonomy" id="2664442"/>
    <lineage>
        <taxon>Bacteria</taxon>
        <taxon>Bacillati</taxon>
        <taxon>Bacillota</taxon>
        <taxon>Bacilli</taxon>
        <taxon>Lactobacillales</taxon>
        <taxon>Aerococcaceae</taxon>
        <taxon>Fundicoccus</taxon>
    </lineage>
</organism>
<keyword evidence="2" id="KW-1185">Reference proteome</keyword>
<evidence type="ECO:0000313" key="2">
    <source>
        <dbReference type="Proteomes" id="UP000430975"/>
    </source>
</evidence>
<accession>A0A6I2GLR3</accession>
<reference evidence="1 2" key="1">
    <citation type="submission" date="2019-11" db="EMBL/GenBank/DDBJ databases">
        <title>Characterisation of Fundicoccus ignavus gen. nov. sp. nov., a novel genus of the family Aerococcaceae isolated from bulk tank milk.</title>
        <authorList>
            <person name="Siebert A."/>
            <person name="Huptas C."/>
            <person name="Wenning M."/>
            <person name="Scherer S."/>
            <person name="Doll E.V."/>
        </authorList>
    </citation>
    <scope>NUCLEOTIDE SEQUENCE [LARGE SCALE GENOMIC DNA]</scope>
    <source>
        <strain evidence="1 2">WS4759</strain>
    </source>
</reference>
<evidence type="ECO:0000313" key="1">
    <source>
        <dbReference type="EMBL" id="MRI84495.1"/>
    </source>
</evidence>
<dbReference type="GO" id="GO:0003677">
    <property type="term" value="F:DNA binding"/>
    <property type="evidence" value="ECO:0007669"/>
    <property type="project" value="InterPro"/>
</dbReference>
<dbReference type="InterPro" id="IPR010982">
    <property type="entry name" value="Lambda_DNA-bd_dom_sf"/>
</dbReference>
<comment type="caution">
    <text evidence="1">The sequence shown here is derived from an EMBL/GenBank/DDBJ whole genome shotgun (WGS) entry which is preliminary data.</text>
</comment>
<dbReference type="Gene3D" id="1.25.40.10">
    <property type="entry name" value="Tetratricopeptide repeat domain"/>
    <property type="match status" value="1"/>
</dbReference>
<dbReference type="Proteomes" id="UP000430975">
    <property type="component" value="Unassembled WGS sequence"/>
</dbReference>